<dbReference type="GO" id="GO:0005829">
    <property type="term" value="C:cytosol"/>
    <property type="evidence" value="ECO:0007669"/>
    <property type="project" value="TreeGrafter"/>
</dbReference>
<dbReference type="InterPro" id="IPR012337">
    <property type="entry name" value="RNaseH-like_sf"/>
</dbReference>
<dbReference type="InterPro" id="IPR036397">
    <property type="entry name" value="RNaseH_sf"/>
</dbReference>
<gene>
    <name evidence="3" type="primary">polC_1</name>
    <name evidence="3" type="ORF">Fi14EGH31_11190</name>
</gene>
<dbReference type="KEGG" id="fit:Fi14EGH31_11190"/>
<feature type="domain" description="BRCT" evidence="2">
    <location>
        <begin position="203"/>
        <end position="296"/>
    </location>
</feature>
<dbReference type="SUPFAM" id="SSF52113">
    <property type="entry name" value="BRCT domain"/>
    <property type="match status" value="1"/>
</dbReference>
<dbReference type="InterPro" id="IPR006054">
    <property type="entry name" value="DnaQ"/>
</dbReference>
<dbReference type="GO" id="GO:0045004">
    <property type="term" value="P:DNA replication proofreading"/>
    <property type="evidence" value="ECO:0007669"/>
    <property type="project" value="TreeGrafter"/>
</dbReference>
<dbReference type="Gene3D" id="3.30.420.10">
    <property type="entry name" value="Ribonuclease H-like superfamily/Ribonuclease H"/>
    <property type="match status" value="1"/>
</dbReference>
<dbReference type="CDD" id="cd06127">
    <property type="entry name" value="DEDDh"/>
    <property type="match status" value="1"/>
</dbReference>
<keyword evidence="1" id="KW-0269">Exonuclease</keyword>
<protein>
    <submittedName>
        <fullName evidence="3">DNA polymerase III subunit epsilon</fullName>
    </submittedName>
</protein>
<evidence type="ECO:0000313" key="4">
    <source>
        <dbReference type="Proteomes" id="UP000593842"/>
    </source>
</evidence>
<keyword evidence="1" id="KW-0540">Nuclease</keyword>
<dbReference type="Gene3D" id="3.40.50.10190">
    <property type="entry name" value="BRCT domain"/>
    <property type="match status" value="1"/>
</dbReference>
<dbReference type="PANTHER" id="PTHR30231:SF41">
    <property type="entry name" value="DNA POLYMERASE III SUBUNIT EPSILON"/>
    <property type="match status" value="1"/>
</dbReference>
<evidence type="ECO:0000259" key="2">
    <source>
        <dbReference type="PROSITE" id="PS50172"/>
    </source>
</evidence>
<evidence type="ECO:0000256" key="1">
    <source>
        <dbReference type="ARBA" id="ARBA00022839"/>
    </source>
</evidence>
<dbReference type="RefSeq" id="WP_230308162.1">
    <property type="nucleotide sequence ID" value="NZ_AP024085.1"/>
</dbReference>
<dbReference type="SMART" id="SM00479">
    <property type="entry name" value="EXOIII"/>
    <property type="match status" value="1"/>
</dbReference>
<reference evidence="4" key="1">
    <citation type="submission" date="2020-09" db="EMBL/GenBank/DDBJ databases">
        <title>Complete genome sequencing of Faecalibacillus intestinalis strain 14EGH31.</title>
        <authorList>
            <person name="Sakamoto M."/>
            <person name="Murakami T."/>
            <person name="Mori H."/>
        </authorList>
    </citation>
    <scope>NUCLEOTIDE SEQUENCE [LARGE SCALE GENOMIC DNA]</scope>
    <source>
        <strain evidence="4">14EGH31</strain>
    </source>
</reference>
<dbReference type="CDD" id="cd17748">
    <property type="entry name" value="BRCT_DNA_ligase_like"/>
    <property type="match status" value="1"/>
</dbReference>
<dbReference type="Pfam" id="PF00929">
    <property type="entry name" value="RNase_T"/>
    <property type="match status" value="1"/>
</dbReference>
<dbReference type="GO" id="GO:0003887">
    <property type="term" value="F:DNA-directed DNA polymerase activity"/>
    <property type="evidence" value="ECO:0007669"/>
    <property type="project" value="InterPro"/>
</dbReference>
<dbReference type="GeneID" id="70579554"/>
<dbReference type="SUPFAM" id="SSF53098">
    <property type="entry name" value="Ribonuclease H-like"/>
    <property type="match status" value="1"/>
</dbReference>
<dbReference type="GO" id="GO:0003677">
    <property type="term" value="F:DNA binding"/>
    <property type="evidence" value="ECO:0007669"/>
    <property type="project" value="InterPro"/>
</dbReference>
<dbReference type="NCBIfam" id="TIGR00573">
    <property type="entry name" value="dnaq"/>
    <property type="match status" value="1"/>
</dbReference>
<dbReference type="EMBL" id="AP024085">
    <property type="protein sequence ID" value="BCL57407.1"/>
    <property type="molecule type" value="Genomic_DNA"/>
</dbReference>
<organism evidence="3 4">
    <name type="scientific">Faecalibacillus intestinalis</name>
    <dbReference type="NCBI Taxonomy" id="1982626"/>
    <lineage>
        <taxon>Bacteria</taxon>
        <taxon>Bacillati</taxon>
        <taxon>Bacillota</taxon>
        <taxon>Erysipelotrichia</taxon>
        <taxon>Erysipelotrichales</taxon>
        <taxon>Coprobacillaceae</taxon>
        <taxon>Faecalibacillus</taxon>
    </lineage>
</organism>
<dbReference type="InterPro" id="IPR013520">
    <property type="entry name" value="Ribonucl_H"/>
</dbReference>
<dbReference type="PANTHER" id="PTHR30231">
    <property type="entry name" value="DNA POLYMERASE III SUBUNIT EPSILON"/>
    <property type="match status" value="1"/>
</dbReference>
<name>A0A7I8DXR0_9FIRM</name>
<dbReference type="InterPro" id="IPR001357">
    <property type="entry name" value="BRCT_dom"/>
</dbReference>
<keyword evidence="1" id="KW-0378">Hydrolase</keyword>
<evidence type="ECO:0000313" key="3">
    <source>
        <dbReference type="EMBL" id="BCL57407.1"/>
    </source>
</evidence>
<sequence>MKYVRKIIDNYCVLDLETTGLSPNYDSIIEIGIIKVKENKIVDKYNSLINPGFLINEYITSITGITNEMLKGKPKIIDLKKEVLNFIGNDVLVGHNISFDVSFLQKGFNEELKNEYIDTLQFCRKLFKELSHHRLTDMSNYLEISRNEHRSMSDCLCTKELYDCIKEKMKNNGLEINDIFAKKNYSSKNIDIHAIKPDNIEIDEDNFFYNKHCVFTGKLEKMIRKDAMQLVVNVGGILDNSVTKKTNYLILGNNDYCSSIKDGKSSKHKKAEKYKLEGQDIEIIDEDTFYNLFNLN</sequence>
<dbReference type="PROSITE" id="PS50172">
    <property type="entry name" value="BRCT"/>
    <property type="match status" value="1"/>
</dbReference>
<dbReference type="Pfam" id="PF00533">
    <property type="entry name" value="BRCT"/>
    <property type="match status" value="1"/>
</dbReference>
<dbReference type="InterPro" id="IPR036420">
    <property type="entry name" value="BRCT_dom_sf"/>
</dbReference>
<dbReference type="FunFam" id="3.30.420.10:FF:000045">
    <property type="entry name" value="3'-5' exonuclease DinG"/>
    <property type="match status" value="1"/>
</dbReference>
<dbReference type="AlphaFoldDB" id="A0A7I8DXR0"/>
<accession>A0A7I8DXR0</accession>
<proteinExistence type="predicted"/>
<dbReference type="Proteomes" id="UP000593842">
    <property type="component" value="Chromosome"/>
</dbReference>
<dbReference type="GO" id="GO:0008408">
    <property type="term" value="F:3'-5' exonuclease activity"/>
    <property type="evidence" value="ECO:0007669"/>
    <property type="project" value="TreeGrafter"/>
</dbReference>